<evidence type="ECO:0000313" key="2">
    <source>
        <dbReference type="Proteomes" id="UP000245383"/>
    </source>
</evidence>
<comment type="caution">
    <text evidence="1">The sequence shown here is derived from an EMBL/GenBank/DDBJ whole genome shotgun (WGS) entry which is preliminary data.</text>
</comment>
<dbReference type="Proteomes" id="UP000245383">
    <property type="component" value="Unassembled WGS sequence"/>
</dbReference>
<dbReference type="OrthoDB" id="525027at2759"/>
<dbReference type="AlphaFoldDB" id="A0A2T9YQ02"/>
<gene>
    <name evidence="1" type="ORF">BB561_002590</name>
</gene>
<keyword evidence="2" id="KW-1185">Reference proteome</keyword>
<sequence length="194" mass="22023">MKLETTIIENQEAILDSKSLLVSKPLNEDKSNNEVLFKNTETPKITNESSLKALEVISNAVENVSVHFSPIPVNKEDEIKTNENKAVSCNLQKPNIDSEQSKSISISDTHLIHNEISISAKPKNEIEDKSSVILEPLFEQLNQPSLEAQQKFNVSQPKEKPLDIDSEEIKNILEEFEYLIEKSQQVFSGIRFRF</sequence>
<reference evidence="1 2" key="1">
    <citation type="journal article" date="2018" name="MBio">
        <title>Comparative Genomics Reveals the Core Gene Toolbox for the Fungus-Insect Symbiosis.</title>
        <authorList>
            <person name="Wang Y."/>
            <person name="Stata M."/>
            <person name="Wang W."/>
            <person name="Stajich J.E."/>
            <person name="White M.M."/>
            <person name="Moncalvo J.M."/>
        </authorList>
    </citation>
    <scope>NUCLEOTIDE SEQUENCE [LARGE SCALE GENOMIC DNA]</scope>
    <source>
        <strain evidence="1 2">SWE-8-4</strain>
    </source>
</reference>
<organism evidence="1 2">
    <name type="scientific">Smittium simulii</name>
    <dbReference type="NCBI Taxonomy" id="133385"/>
    <lineage>
        <taxon>Eukaryota</taxon>
        <taxon>Fungi</taxon>
        <taxon>Fungi incertae sedis</taxon>
        <taxon>Zoopagomycota</taxon>
        <taxon>Kickxellomycotina</taxon>
        <taxon>Harpellomycetes</taxon>
        <taxon>Harpellales</taxon>
        <taxon>Legeriomycetaceae</taxon>
        <taxon>Smittium</taxon>
    </lineage>
</organism>
<proteinExistence type="predicted"/>
<accession>A0A2T9YQ02</accession>
<name>A0A2T9YQ02_9FUNG</name>
<dbReference type="EMBL" id="MBFR01000093">
    <property type="protein sequence ID" value="PVU94371.1"/>
    <property type="molecule type" value="Genomic_DNA"/>
</dbReference>
<protein>
    <submittedName>
        <fullName evidence="1">Uncharacterized protein</fullName>
    </submittedName>
</protein>
<evidence type="ECO:0000313" key="1">
    <source>
        <dbReference type="EMBL" id="PVU94371.1"/>
    </source>
</evidence>